<reference evidence="1 2" key="1">
    <citation type="submission" date="2018-06" db="EMBL/GenBank/DDBJ databases">
        <authorList>
            <consortium name="Pathogen Informatics"/>
            <person name="Doyle S."/>
        </authorList>
    </citation>
    <scope>NUCLEOTIDE SEQUENCE [LARGE SCALE GENOMIC DNA]</scope>
    <source>
        <strain evidence="1 2">NCTC13291</strain>
    </source>
</reference>
<protein>
    <submittedName>
        <fullName evidence="1">Uncharacterized protein</fullName>
    </submittedName>
</protein>
<dbReference type="Proteomes" id="UP000254919">
    <property type="component" value="Unassembled WGS sequence"/>
</dbReference>
<gene>
    <name evidence="1" type="ORF">NCTC13291_04524</name>
</gene>
<accession>A0A379PNM6</accession>
<evidence type="ECO:0000313" key="1">
    <source>
        <dbReference type="EMBL" id="SUE95636.1"/>
    </source>
</evidence>
<proteinExistence type="predicted"/>
<dbReference type="RefSeq" id="WP_027297456.1">
    <property type="nucleotide sequence ID" value="NZ_CBCSHT010000076.1"/>
</dbReference>
<dbReference type="AlphaFoldDB" id="A0A379PNM6"/>
<dbReference type="EMBL" id="UGVN01000003">
    <property type="protein sequence ID" value="SUE95636.1"/>
    <property type="molecule type" value="Genomic_DNA"/>
</dbReference>
<evidence type="ECO:0000313" key="2">
    <source>
        <dbReference type="Proteomes" id="UP000254919"/>
    </source>
</evidence>
<organism evidence="1 2">
    <name type="scientific">Roseomonas mucosa</name>
    <dbReference type="NCBI Taxonomy" id="207340"/>
    <lineage>
        <taxon>Bacteria</taxon>
        <taxon>Pseudomonadati</taxon>
        <taxon>Pseudomonadota</taxon>
        <taxon>Alphaproteobacteria</taxon>
        <taxon>Acetobacterales</taxon>
        <taxon>Roseomonadaceae</taxon>
        <taxon>Roseomonas</taxon>
    </lineage>
</organism>
<sequence length="196" mass="22188">MPHPAHLPRFLVVRPYLGHASREGAYAHLEALVMYSRGDVQPTRYGDLRPLLRWDDTPRPILHEGLRWSCQIDDRTPEVYGIHYGYTSEHADIFTAADLARYGRSIPALRRAMDRLQERDGPAGHVAVLLLRLARVLKVRGIALLEPRLGEAFFADDHRFRRLEIVPDYGPVFAEIGNVAAELHRHCAARCGRAAA</sequence>
<name>A0A379PNM6_9PROT</name>